<dbReference type="Pfam" id="PF13403">
    <property type="entry name" value="Hint_2"/>
    <property type="match status" value="1"/>
</dbReference>
<gene>
    <name evidence="2" type="ORF">Aam_066_042</name>
</gene>
<comment type="caution">
    <text evidence="2">The sequence shown here is derived from an EMBL/GenBank/DDBJ whole genome shotgun (WGS) entry which is preliminary data.</text>
</comment>
<feature type="domain" description="Hedgehog/Intein (Hint)" evidence="1">
    <location>
        <begin position="148"/>
        <end position="282"/>
    </location>
</feature>
<dbReference type="InterPro" id="IPR036844">
    <property type="entry name" value="Hint_dom_sf"/>
</dbReference>
<dbReference type="SUPFAM" id="SSF51294">
    <property type="entry name" value="Hedgehog/intein (Hint) domain"/>
    <property type="match status" value="1"/>
</dbReference>
<protein>
    <recommendedName>
        <fullName evidence="1">Hedgehog/Intein (Hint) domain-containing protein</fullName>
    </recommendedName>
</protein>
<sequence>MSQTYTYTFTDSAGYTDTINVTVSTTLQKVSNPTGYRQDNVSGEGYAVTSISGTFEGQKIVGMAGSGGTVQYGYSSIYDNTIFPNASSGVNSKHSASPGNTDGIDLHGLEFTTAYNQYNLFTSKGTFELLNDYSGNTSTLTLDSTNAPCFCAGTLISTPNGDRPVETLEAGDLVLTVDGDAVPVRWIGRRAVEPRFADPLRSQPIRIRQGALGNGLPARDLLVSPDHAMFLDGLLVQAGAMVNGVSILRETRMTQRFTYYHIETPDHSLILAEAAPTETFVDNVDRMAFDNWAEYEALDSERAPVMEMPYGRVKSARQLPVRLRAKLNSSAVAYQADLQIAA</sequence>
<dbReference type="Gene3D" id="2.170.16.10">
    <property type="entry name" value="Hedgehog/Intein (Hint) domain"/>
    <property type="match status" value="1"/>
</dbReference>
<accession>A0A0D6PIE2</accession>
<dbReference type="Proteomes" id="UP000032668">
    <property type="component" value="Unassembled WGS sequence"/>
</dbReference>
<dbReference type="EMBL" id="BANC01000064">
    <property type="protein sequence ID" value="GAN80978.1"/>
    <property type="molecule type" value="Genomic_DNA"/>
</dbReference>
<keyword evidence="3" id="KW-1185">Reference proteome</keyword>
<evidence type="ECO:0000313" key="2">
    <source>
        <dbReference type="EMBL" id="GAN80978.1"/>
    </source>
</evidence>
<dbReference type="InterPro" id="IPR028992">
    <property type="entry name" value="Hedgehog/Intein_dom"/>
</dbReference>
<evidence type="ECO:0000313" key="3">
    <source>
        <dbReference type="Proteomes" id="UP000032668"/>
    </source>
</evidence>
<dbReference type="AlphaFoldDB" id="A0A0D6PIE2"/>
<name>A0A0D6PIE2_9PROT</name>
<reference evidence="2 3" key="1">
    <citation type="submission" date="2012-11" db="EMBL/GenBank/DDBJ databases">
        <title>Whole genome sequence of Acidocella aminolytica 101 = DSM 11237.</title>
        <authorList>
            <person name="Azuma Y."/>
            <person name="Higashiura N."/>
            <person name="Hirakawa H."/>
            <person name="Matsushita K."/>
        </authorList>
    </citation>
    <scope>NUCLEOTIDE SEQUENCE [LARGE SCALE GENOMIC DNA]</scope>
    <source>
        <strain evidence="3">101 / DSM 11237</strain>
    </source>
</reference>
<organism evidence="2 3">
    <name type="scientific">Acidocella aminolytica 101 = DSM 11237</name>
    <dbReference type="NCBI Taxonomy" id="1120923"/>
    <lineage>
        <taxon>Bacteria</taxon>
        <taxon>Pseudomonadati</taxon>
        <taxon>Pseudomonadota</taxon>
        <taxon>Alphaproteobacteria</taxon>
        <taxon>Acetobacterales</taxon>
        <taxon>Acidocellaceae</taxon>
        <taxon>Acidocella</taxon>
    </lineage>
</organism>
<dbReference type="STRING" id="1120923.SAMN02746095_02795"/>
<dbReference type="RefSeq" id="WP_082075692.1">
    <property type="nucleotide sequence ID" value="NZ_BANC01000064.1"/>
</dbReference>
<proteinExistence type="predicted"/>
<evidence type="ECO:0000259" key="1">
    <source>
        <dbReference type="Pfam" id="PF13403"/>
    </source>
</evidence>